<proteinExistence type="predicted"/>
<feature type="region of interest" description="Disordered" evidence="1">
    <location>
        <begin position="117"/>
        <end position="150"/>
    </location>
</feature>
<name>A0A9N8PZH6_CHRIL</name>
<feature type="compositionally biased region" description="Basic and acidic residues" evidence="1">
    <location>
        <begin position="134"/>
        <end position="145"/>
    </location>
</feature>
<dbReference type="AlphaFoldDB" id="A0A9N8PZH6"/>
<organism evidence="2 3">
    <name type="scientific">Chrysodeixis includens</name>
    <name type="common">Soybean looper</name>
    <name type="synonym">Pseudoplusia includens</name>
    <dbReference type="NCBI Taxonomy" id="689277"/>
    <lineage>
        <taxon>Eukaryota</taxon>
        <taxon>Metazoa</taxon>
        <taxon>Ecdysozoa</taxon>
        <taxon>Arthropoda</taxon>
        <taxon>Hexapoda</taxon>
        <taxon>Insecta</taxon>
        <taxon>Pterygota</taxon>
        <taxon>Neoptera</taxon>
        <taxon>Endopterygota</taxon>
        <taxon>Lepidoptera</taxon>
        <taxon>Glossata</taxon>
        <taxon>Ditrysia</taxon>
        <taxon>Noctuoidea</taxon>
        <taxon>Noctuidae</taxon>
        <taxon>Plusiinae</taxon>
        <taxon>Chrysodeixis</taxon>
    </lineage>
</organism>
<evidence type="ECO:0000313" key="3">
    <source>
        <dbReference type="Proteomes" id="UP001154114"/>
    </source>
</evidence>
<dbReference type="OrthoDB" id="6155932at2759"/>
<sequence length="173" mass="19714">MASETILSADHTCVTVLAKRTCPLWQRICFIVQNVAGHARSLLYDADSNVVERFHSVVAKLVGGKRINFSLKNSYQTRYHGAAVAFNEKKTISRLYKLINKGVSPQGKIKRLESKRENKNVKNKQNRKPTNRGLHLERSKPDHNYGQDCTTSDMPIDVFNKLKDFLTVNLKKN</sequence>
<dbReference type="EMBL" id="LR824011">
    <property type="protein sequence ID" value="CAD0198406.1"/>
    <property type="molecule type" value="Genomic_DNA"/>
</dbReference>
<dbReference type="Proteomes" id="UP001154114">
    <property type="component" value="Chromosome 8"/>
</dbReference>
<evidence type="ECO:0000313" key="2">
    <source>
        <dbReference type="EMBL" id="CAD0198406.1"/>
    </source>
</evidence>
<protein>
    <submittedName>
        <fullName evidence="2">Uncharacterized protein</fullName>
    </submittedName>
</protein>
<feature type="compositionally biased region" description="Basic residues" evidence="1">
    <location>
        <begin position="121"/>
        <end position="130"/>
    </location>
</feature>
<evidence type="ECO:0000256" key="1">
    <source>
        <dbReference type="SAM" id="MobiDB-lite"/>
    </source>
</evidence>
<keyword evidence="3" id="KW-1185">Reference proteome</keyword>
<reference evidence="2" key="1">
    <citation type="submission" date="2021-12" db="EMBL/GenBank/DDBJ databases">
        <authorList>
            <person name="King R."/>
        </authorList>
    </citation>
    <scope>NUCLEOTIDE SEQUENCE</scope>
</reference>
<gene>
    <name evidence="2" type="ORF">CINC_LOCUS12679</name>
</gene>
<accession>A0A9N8PZH6</accession>